<dbReference type="EMBL" id="UZAG01016628">
    <property type="protein sequence ID" value="VDO29674.1"/>
    <property type="molecule type" value="Genomic_DNA"/>
</dbReference>
<sequence length="101" mass="12165">MFKRCHLSWLAHHNYQRFTFNASSDVTYVILVYIIQDKKTFLIFTKSGIVLIKNITLLFNSKCVLYWTQIRNTKFSFRYIPSENSSKCYYHRKSLFLSFNS</sequence>
<protein>
    <submittedName>
        <fullName evidence="3">Ovule protein</fullName>
    </submittedName>
</protein>
<evidence type="ECO:0000313" key="2">
    <source>
        <dbReference type="Proteomes" id="UP000280834"/>
    </source>
</evidence>
<proteinExistence type="predicted"/>
<name>A0A0R3QSW8_9BILA</name>
<reference evidence="3" key="1">
    <citation type="submission" date="2017-02" db="UniProtKB">
        <authorList>
            <consortium name="WormBaseParasite"/>
        </authorList>
    </citation>
    <scope>IDENTIFICATION</scope>
</reference>
<dbReference type="AlphaFoldDB" id="A0A0R3QSW8"/>
<dbReference type="Proteomes" id="UP000280834">
    <property type="component" value="Unassembled WGS sequence"/>
</dbReference>
<keyword evidence="2" id="KW-1185">Reference proteome</keyword>
<reference evidence="1 2" key="2">
    <citation type="submission" date="2018-11" db="EMBL/GenBank/DDBJ databases">
        <authorList>
            <consortium name="Pathogen Informatics"/>
        </authorList>
    </citation>
    <scope>NUCLEOTIDE SEQUENCE [LARGE SCALE GENOMIC DNA]</scope>
</reference>
<accession>A0A0R3QSW8</accession>
<gene>
    <name evidence="1" type="ORF">BTMF_LOCUS8854</name>
</gene>
<evidence type="ECO:0000313" key="3">
    <source>
        <dbReference type="WBParaSite" id="BTMF_0001082001-mRNA-1"/>
    </source>
</evidence>
<organism evidence="3">
    <name type="scientific">Brugia timori</name>
    <dbReference type="NCBI Taxonomy" id="42155"/>
    <lineage>
        <taxon>Eukaryota</taxon>
        <taxon>Metazoa</taxon>
        <taxon>Ecdysozoa</taxon>
        <taxon>Nematoda</taxon>
        <taxon>Chromadorea</taxon>
        <taxon>Rhabditida</taxon>
        <taxon>Spirurina</taxon>
        <taxon>Spiruromorpha</taxon>
        <taxon>Filarioidea</taxon>
        <taxon>Onchocercidae</taxon>
        <taxon>Brugia</taxon>
    </lineage>
</organism>
<dbReference type="WBParaSite" id="BTMF_0001082001-mRNA-1">
    <property type="protein sequence ID" value="BTMF_0001082001-mRNA-1"/>
    <property type="gene ID" value="BTMF_0001082001"/>
</dbReference>
<evidence type="ECO:0000313" key="1">
    <source>
        <dbReference type="EMBL" id="VDO29674.1"/>
    </source>
</evidence>